<dbReference type="PANTHER" id="PTHR12553:SF49">
    <property type="entry name" value="ZINC PHOSPHODIESTERASE ELAC PROTEIN 2"/>
    <property type="match status" value="1"/>
</dbReference>
<feature type="signal peptide" evidence="26">
    <location>
        <begin position="1"/>
        <end position="15"/>
    </location>
</feature>
<evidence type="ECO:0000256" key="17">
    <source>
        <dbReference type="ARBA" id="ARBA00023242"/>
    </source>
</evidence>
<dbReference type="GO" id="GO:0042645">
    <property type="term" value="C:mitochondrial nucleoid"/>
    <property type="evidence" value="ECO:0007669"/>
    <property type="project" value="UniProtKB-SubCell"/>
</dbReference>
<dbReference type="EC" id="3.1.26.11" evidence="6"/>
<evidence type="ECO:0000256" key="19">
    <source>
        <dbReference type="ARBA" id="ARBA00030689"/>
    </source>
</evidence>
<keyword evidence="11" id="KW-0479">Metal-binding</keyword>
<evidence type="ECO:0000256" key="10">
    <source>
        <dbReference type="ARBA" id="ARBA00022722"/>
    </source>
</evidence>
<feature type="region of interest" description="Disordered" evidence="25">
    <location>
        <begin position="17"/>
        <end position="49"/>
    </location>
</feature>
<comment type="similarity">
    <text evidence="5">Belongs to the RNase Z family.</text>
</comment>
<dbReference type="SUPFAM" id="SSF56281">
    <property type="entry name" value="Metallo-hydrolase/oxidoreductase"/>
    <property type="match status" value="2"/>
</dbReference>
<evidence type="ECO:0000256" key="11">
    <source>
        <dbReference type="ARBA" id="ARBA00022723"/>
    </source>
</evidence>
<evidence type="ECO:0000256" key="23">
    <source>
        <dbReference type="ARBA" id="ARBA00046098"/>
    </source>
</evidence>
<comment type="cofactor">
    <cofactor evidence="2">
        <name>Zn(2+)</name>
        <dbReference type="ChEBI" id="CHEBI:29105"/>
    </cofactor>
</comment>
<feature type="domain" description="tRNase Z endonuclease" evidence="27">
    <location>
        <begin position="57"/>
        <end position="116"/>
    </location>
</feature>
<name>A0A8D1IKN1_PIG</name>
<comment type="subcellular location">
    <subcellularLocation>
        <location evidence="4">Mitochondrion matrix</location>
        <location evidence="4">Mitochondrion nucleoid</location>
    </subcellularLocation>
    <subcellularLocation>
        <location evidence="3">Nucleus</location>
    </subcellularLocation>
</comment>
<feature type="region of interest" description="Disordered" evidence="25">
    <location>
        <begin position="168"/>
        <end position="209"/>
    </location>
</feature>
<keyword evidence="14" id="KW-0862">Zinc</keyword>
<evidence type="ECO:0000256" key="13">
    <source>
        <dbReference type="ARBA" id="ARBA00022801"/>
    </source>
</evidence>
<reference evidence="28" key="1">
    <citation type="submission" date="2025-08" db="UniProtKB">
        <authorList>
            <consortium name="Ensembl"/>
        </authorList>
    </citation>
    <scope>IDENTIFICATION</scope>
</reference>
<dbReference type="Pfam" id="PF23023">
    <property type="entry name" value="Anti-Pycsar_Apyc1"/>
    <property type="match status" value="1"/>
</dbReference>
<evidence type="ECO:0000313" key="29">
    <source>
        <dbReference type="Proteomes" id="UP000694728"/>
    </source>
</evidence>
<evidence type="ECO:0000256" key="25">
    <source>
        <dbReference type="SAM" id="MobiDB-lite"/>
    </source>
</evidence>
<dbReference type="PANTHER" id="PTHR12553">
    <property type="entry name" value="ZINC PHOSPHODIESTERASE ELAC PROTEIN 2"/>
    <property type="match status" value="1"/>
</dbReference>
<keyword evidence="12" id="KW-0255">Endonuclease</keyword>
<comment type="catalytic activity">
    <reaction evidence="1">
        <text>Endonucleolytic cleavage of RNA, removing extra 3' nucleotides from tRNA precursor, generating 3' termini of tRNAs. A 3'-hydroxy group is left at the tRNA terminus and a 5'-phosphoryl group is left at the trailer molecule.</text>
        <dbReference type="EC" id="3.1.26.11"/>
    </reaction>
</comment>
<dbReference type="Gene3D" id="3.60.15.10">
    <property type="entry name" value="Ribonuclease Z/Hydroxyacylglutathione hydrolase-like"/>
    <property type="match status" value="2"/>
</dbReference>
<keyword evidence="15" id="KW-0809">Transit peptide</keyword>
<feature type="compositionally biased region" description="Basic and acidic residues" evidence="25">
    <location>
        <begin position="778"/>
        <end position="787"/>
    </location>
</feature>
<evidence type="ECO:0000256" key="16">
    <source>
        <dbReference type="ARBA" id="ARBA00023128"/>
    </source>
</evidence>
<dbReference type="Pfam" id="PF13691">
    <property type="entry name" value="Lactamase_B_4"/>
    <property type="match status" value="1"/>
</dbReference>
<evidence type="ECO:0000256" key="3">
    <source>
        <dbReference type="ARBA" id="ARBA00004123"/>
    </source>
</evidence>
<evidence type="ECO:0000313" key="28">
    <source>
        <dbReference type="Ensembl" id="ENSSSCP00045033083.1"/>
    </source>
</evidence>
<evidence type="ECO:0000256" key="21">
    <source>
        <dbReference type="ARBA" id="ARBA00032104"/>
    </source>
</evidence>
<evidence type="ECO:0000256" key="15">
    <source>
        <dbReference type="ARBA" id="ARBA00022946"/>
    </source>
</evidence>
<evidence type="ECO:0000256" key="6">
    <source>
        <dbReference type="ARBA" id="ARBA00012477"/>
    </source>
</evidence>
<evidence type="ECO:0000259" key="27">
    <source>
        <dbReference type="Pfam" id="PF13691"/>
    </source>
</evidence>
<keyword evidence="13" id="KW-0378">Hydrolase</keyword>
<evidence type="ECO:0000256" key="2">
    <source>
        <dbReference type="ARBA" id="ARBA00001947"/>
    </source>
</evidence>
<evidence type="ECO:0000256" key="7">
    <source>
        <dbReference type="ARBA" id="ARBA00013357"/>
    </source>
</evidence>
<evidence type="ECO:0000256" key="4">
    <source>
        <dbReference type="ARBA" id="ARBA00004436"/>
    </source>
</evidence>
<dbReference type="InterPro" id="IPR027794">
    <property type="entry name" value="tRNase_Z_dom"/>
</dbReference>
<evidence type="ECO:0000256" key="12">
    <source>
        <dbReference type="ARBA" id="ARBA00022759"/>
    </source>
</evidence>
<evidence type="ECO:0000256" key="5">
    <source>
        <dbReference type="ARBA" id="ARBA00007823"/>
    </source>
</evidence>
<evidence type="ECO:0000256" key="1">
    <source>
        <dbReference type="ARBA" id="ARBA00000402"/>
    </source>
</evidence>
<dbReference type="CDD" id="cd07718">
    <property type="entry name" value="RNaseZ_ELAC1_ELAC2-C-term-like_MBL-fold"/>
    <property type="match status" value="1"/>
</dbReference>
<sequence>MWALRSLLGLRSVAGRTMSQGPARRQRPPKDPLRHLRTREKRGPSWAPGGPNTVYVQVVAAGGRDAGAALYVFSEYNRYLFNCGEGVQRLMQEHKLKVSRLDNIFLTRMHWANVGGLCGEYLGSEVGGRTEGFTEAGIFYATVRPHSAPEYKDETMTVSQVPICREGEQAAGTPQPASSPERPSAQPAADPGSAEGEQRPAEGVGQNTHGRDPSLVVAFICKLHLKKGNFLVLKAKELGLPVGTAAIAPIIAAVKDGKSVTYEGREILPEEICTPPDPGVAFVVVECPDEGFIQPVCENATFRSYQGNAEAPVALVVHMAPESVLLDSRYQQWMERFGPDTQHLVLNEHCESVHNLRSHKIQTQLNLIHSGIFPPLASLRPQEGGATFQVPTVRGQCLLKYQLRPRREWQRDAVVTCNPEEFIAEAMELPGFRERLQEYRATAQDDPPAEERGRYPEVVFLGTGSAIPMKIRNVSSTLVNVSSDTTLLLDCGEGTFGQLCRHYGDDVDRVLGALAAVFVSHLHADHHTGLLNILLQRERALASLGRPLRPLLVVAPTQLRTWLQQYHNHCQQVLQHVSVIPAKCLQQGAEVSNPDIERLISLLLETCGLKEFQTCLVRHCKHAFGCALVHPSGWKLVYSGDTMPCEALVQMGKDATLLIHEATLEDGLEEEAVEKTHSTTSQAIGVGMRMHAEFILLNHFSQRYAKIPLFSPDFNEKVGIAFDHMKVSLGDLPTVPKLMAPLKALFAGDLEEMEERREKRELRQVRAALLAEVGDGEPPQKRAHAERPPSPQSKKVRAQ</sequence>
<proteinExistence type="inferred from homology"/>
<keyword evidence="18" id="KW-1135">Mitochondrion nucleoid</keyword>
<comment type="function">
    <text evidence="23">Zinc phosphodiesterase, which displays mitochondrial tRNA 3'-processing endonuclease activity. Involved in tRNA maturation, by removing a 3'-trailer from precursor tRNA. Associates with mitochondrial DNA complexes at the nucleoids to initiate RNA processing and ribosome assembly.</text>
</comment>
<feature type="region of interest" description="Disordered" evidence="25">
    <location>
        <begin position="771"/>
        <end position="799"/>
    </location>
</feature>
<dbReference type="InterPro" id="IPR036866">
    <property type="entry name" value="RibonucZ/Hydroxyglut_hydro"/>
</dbReference>
<evidence type="ECO:0000256" key="9">
    <source>
        <dbReference type="ARBA" id="ARBA00022694"/>
    </source>
</evidence>
<dbReference type="FunFam" id="3.60.15.10:FF:000014">
    <property type="entry name" value="Zinc phosphodiesterase ELAC protein 2"/>
    <property type="match status" value="1"/>
</dbReference>
<evidence type="ECO:0000256" key="20">
    <source>
        <dbReference type="ARBA" id="ARBA00030729"/>
    </source>
</evidence>
<dbReference type="AlphaFoldDB" id="A0A8D1IKN1"/>
<keyword evidence="8" id="KW-0597">Phosphoprotein</keyword>
<evidence type="ECO:0000256" key="26">
    <source>
        <dbReference type="SAM" id="SignalP"/>
    </source>
</evidence>
<evidence type="ECO:0000256" key="14">
    <source>
        <dbReference type="ARBA" id="ARBA00022833"/>
    </source>
</evidence>
<evidence type="ECO:0000256" key="8">
    <source>
        <dbReference type="ARBA" id="ARBA00022553"/>
    </source>
</evidence>
<evidence type="ECO:0000256" key="18">
    <source>
        <dbReference type="ARBA" id="ARBA00023271"/>
    </source>
</evidence>
<keyword evidence="16" id="KW-0496">Mitochondrion</keyword>
<dbReference type="Ensembl" id="ENSSSCT00045047640.1">
    <property type="protein sequence ID" value="ENSSSCP00045033083.1"/>
    <property type="gene ID" value="ENSSSCG00045027703.1"/>
</dbReference>
<keyword evidence="9" id="KW-0819">tRNA processing</keyword>
<organism evidence="28 29">
    <name type="scientific">Sus scrofa</name>
    <name type="common">Pig</name>
    <dbReference type="NCBI Taxonomy" id="9823"/>
    <lineage>
        <taxon>Eukaryota</taxon>
        <taxon>Metazoa</taxon>
        <taxon>Chordata</taxon>
        <taxon>Craniata</taxon>
        <taxon>Vertebrata</taxon>
        <taxon>Euteleostomi</taxon>
        <taxon>Mammalia</taxon>
        <taxon>Eutheria</taxon>
        <taxon>Laurasiatheria</taxon>
        <taxon>Artiodactyla</taxon>
        <taxon>Suina</taxon>
        <taxon>Suidae</taxon>
        <taxon>Sus</taxon>
    </lineage>
</organism>
<keyword evidence="26" id="KW-0732">Signal</keyword>
<evidence type="ECO:0000256" key="24">
    <source>
        <dbReference type="ARBA" id="ARBA00047136"/>
    </source>
</evidence>
<accession>A0A8D1IKN1</accession>
<keyword evidence="10" id="KW-0540">Nuclease</keyword>
<comment type="subunit">
    <text evidence="24">Homodimer. Interacts with PTCD1.</text>
</comment>
<dbReference type="InterPro" id="IPR047151">
    <property type="entry name" value="RNZ2-like"/>
</dbReference>
<protein>
    <recommendedName>
        <fullName evidence="7">Zinc phosphodiesterase ELAC protein 2</fullName>
        <ecNumber evidence="6">3.1.26.11</ecNumber>
    </recommendedName>
    <alternativeName>
        <fullName evidence="22">ElaC homolog protein 2</fullName>
    </alternativeName>
    <alternativeName>
        <fullName evidence="20">Ribonuclease Z 2</fullName>
    </alternativeName>
    <alternativeName>
        <fullName evidence="21">tRNA 3 endonuclease 2</fullName>
    </alternativeName>
    <alternativeName>
        <fullName evidence="19">tRNase Z 2</fullName>
    </alternativeName>
</protein>
<dbReference type="Proteomes" id="UP000694728">
    <property type="component" value="Unplaced"/>
</dbReference>
<keyword evidence="17" id="KW-0539">Nucleus</keyword>
<dbReference type="GO" id="GO:0042781">
    <property type="term" value="F:3'-tRNA processing endoribonuclease activity"/>
    <property type="evidence" value="ECO:0007669"/>
    <property type="project" value="UniProtKB-EC"/>
</dbReference>
<evidence type="ECO:0000256" key="22">
    <source>
        <dbReference type="ARBA" id="ARBA00032616"/>
    </source>
</evidence>
<dbReference type="GO" id="GO:0046872">
    <property type="term" value="F:metal ion binding"/>
    <property type="evidence" value="ECO:0007669"/>
    <property type="project" value="UniProtKB-KW"/>
</dbReference>
<feature type="chain" id="PRO_5034871514" description="Zinc phosphodiesterase ELAC protein 2" evidence="26">
    <location>
        <begin position="16"/>
        <end position="799"/>
    </location>
</feature>
<dbReference type="GO" id="GO:0005634">
    <property type="term" value="C:nucleus"/>
    <property type="evidence" value="ECO:0007669"/>
    <property type="project" value="UniProtKB-SubCell"/>
</dbReference>